<evidence type="ECO:0000256" key="2">
    <source>
        <dbReference type="SAM" id="MobiDB-lite"/>
    </source>
</evidence>
<evidence type="ECO:0000256" key="1">
    <source>
        <dbReference type="SAM" id="Coils"/>
    </source>
</evidence>
<name>A0A9N8JSD3_9PEZI</name>
<feature type="region of interest" description="Disordered" evidence="2">
    <location>
        <begin position="172"/>
        <end position="233"/>
    </location>
</feature>
<dbReference type="Proteomes" id="UP000716446">
    <property type="component" value="Unassembled WGS sequence"/>
</dbReference>
<keyword evidence="1" id="KW-0175">Coiled coil</keyword>
<accession>A0A9N8JSD3</accession>
<protein>
    <submittedName>
        <fullName evidence="3">Uncharacterized protein</fullName>
    </submittedName>
</protein>
<gene>
    <name evidence="3" type="ORF">AWRI4619_LOCUS7585</name>
</gene>
<dbReference type="EMBL" id="CAIJEN010000014">
    <property type="protein sequence ID" value="CAD0093007.1"/>
    <property type="molecule type" value="Genomic_DNA"/>
</dbReference>
<comment type="caution">
    <text evidence="3">The sequence shown here is derived from an EMBL/GenBank/DDBJ whole genome shotgun (WGS) entry which is preliminary data.</text>
</comment>
<evidence type="ECO:0000313" key="4">
    <source>
        <dbReference type="Proteomes" id="UP000716446"/>
    </source>
</evidence>
<reference evidence="3" key="1">
    <citation type="submission" date="2020-06" db="EMBL/GenBank/DDBJ databases">
        <authorList>
            <person name="Onetto C."/>
        </authorList>
    </citation>
    <scope>NUCLEOTIDE SEQUENCE</scope>
</reference>
<evidence type="ECO:0000313" key="3">
    <source>
        <dbReference type="EMBL" id="CAD0093007.1"/>
    </source>
</evidence>
<proteinExistence type="predicted"/>
<keyword evidence="4" id="KW-1185">Reference proteome</keyword>
<dbReference type="AlphaFoldDB" id="A0A9N8JSD3"/>
<feature type="coiled-coil region" evidence="1">
    <location>
        <begin position="14"/>
        <end position="84"/>
    </location>
</feature>
<feature type="compositionally biased region" description="Basic and acidic residues" evidence="2">
    <location>
        <begin position="188"/>
        <end position="212"/>
    </location>
</feature>
<organism evidence="3 4">
    <name type="scientific">Aureobasidium vineae</name>
    <dbReference type="NCBI Taxonomy" id="2773715"/>
    <lineage>
        <taxon>Eukaryota</taxon>
        <taxon>Fungi</taxon>
        <taxon>Dikarya</taxon>
        <taxon>Ascomycota</taxon>
        <taxon>Pezizomycotina</taxon>
        <taxon>Dothideomycetes</taxon>
        <taxon>Dothideomycetidae</taxon>
        <taxon>Dothideales</taxon>
        <taxon>Saccotheciaceae</taxon>
        <taxon>Aureobasidium</taxon>
    </lineage>
</organism>
<sequence>MPPASGSPRELLWYHQIQRENRHLLEQINRQQVELEKIKSQSSADQKQREQVQQLLSELETKQATATERRREDFEREKEILKRIGKLEESVEMLRRAHDSQPMVTGTGSQWQMLEQRLDMLEQRQTTASEQDMQQINLRIDTLSRAINKPFKVPITLADQHVNYVNNENRAAEGSTDTCQMSAGEQVRGGKGEEKMQPERETSRERRSDFVQKKRRPGDRRIPFRPTPADLGW</sequence>
<feature type="compositionally biased region" description="Polar residues" evidence="2">
    <location>
        <begin position="172"/>
        <end position="183"/>
    </location>
</feature>